<keyword evidence="1" id="KW-0472">Membrane</keyword>
<dbReference type="Pfam" id="PF14897">
    <property type="entry name" value="EpsG"/>
    <property type="match status" value="1"/>
</dbReference>
<dbReference type="Proteomes" id="UP001465717">
    <property type="component" value="Unassembled WGS sequence"/>
</dbReference>
<feature type="transmembrane region" description="Helical" evidence="1">
    <location>
        <begin position="299"/>
        <end position="319"/>
    </location>
</feature>
<feature type="transmembrane region" description="Helical" evidence="1">
    <location>
        <begin position="235"/>
        <end position="259"/>
    </location>
</feature>
<evidence type="ECO:0000313" key="2">
    <source>
        <dbReference type="EMBL" id="MEQ2508933.1"/>
    </source>
</evidence>
<protein>
    <submittedName>
        <fullName evidence="2">EpsG family protein</fullName>
    </submittedName>
</protein>
<comment type="caution">
    <text evidence="2">The sequence shown here is derived from an EMBL/GenBank/DDBJ whole genome shotgun (WGS) entry which is preliminary data.</text>
</comment>
<reference evidence="2 3" key="1">
    <citation type="submission" date="2024-04" db="EMBL/GenBank/DDBJ databases">
        <title>Human intestinal bacterial collection.</title>
        <authorList>
            <person name="Pauvert C."/>
            <person name="Hitch T.C.A."/>
            <person name="Clavel T."/>
        </authorList>
    </citation>
    <scope>NUCLEOTIDE SEQUENCE [LARGE SCALE GENOMIC DNA]</scope>
    <source>
        <strain evidence="2 3">CLA-AA-H174</strain>
    </source>
</reference>
<dbReference type="RefSeq" id="WP_349226513.1">
    <property type="nucleotide sequence ID" value="NZ_JBBNFG020000042.1"/>
</dbReference>
<dbReference type="InterPro" id="IPR049458">
    <property type="entry name" value="EpsG-like"/>
</dbReference>
<evidence type="ECO:0000256" key="1">
    <source>
        <dbReference type="SAM" id="Phobius"/>
    </source>
</evidence>
<keyword evidence="3" id="KW-1185">Reference proteome</keyword>
<feature type="transmembrane region" description="Helical" evidence="1">
    <location>
        <begin position="29"/>
        <end position="48"/>
    </location>
</feature>
<organism evidence="2 3">
    <name type="scientific">Segatella sinensis</name>
    <dbReference type="NCBI Taxonomy" id="3085167"/>
    <lineage>
        <taxon>Bacteria</taxon>
        <taxon>Pseudomonadati</taxon>
        <taxon>Bacteroidota</taxon>
        <taxon>Bacteroidia</taxon>
        <taxon>Bacteroidales</taxon>
        <taxon>Prevotellaceae</taxon>
        <taxon>Segatella</taxon>
    </lineage>
</organism>
<feature type="transmembrane region" description="Helical" evidence="1">
    <location>
        <begin position="193"/>
        <end position="214"/>
    </location>
</feature>
<feature type="transmembrane region" description="Helical" evidence="1">
    <location>
        <begin position="158"/>
        <end position="181"/>
    </location>
</feature>
<dbReference type="EMBL" id="JBBNGE010000046">
    <property type="protein sequence ID" value="MEQ2508933.1"/>
    <property type="molecule type" value="Genomic_DNA"/>
</dbReference>
<keyword evidence="1" id="KW-1133">Transmembrane helix</keyword>
<gene>
    <name evidence="2" type="ORF">AAAT87_11690</name>
</gene>
<accession>A0ABV1G0J3</accession>
<feature type="transmembrane region" description="Helical" evidence="1">
    <location>
        <begin position="6"/>
        <end position="22"/>
    </location>
</feature>
<name>A0ABV1G0J3_9BACT</name>
<evidence type="ECO:0000313" key="3">
    <source>
        <dbReference type="Proteomes" id="UP001465717"/>
    </source>
</evidence>
<keyword evidence="1" id="KW-0812">Transmembrane</keyword>
<sequence length="352" mass="40508">MGYIIIAIFIVVVILSYIEDYLGKYKLPLYLLIGFTLILLAGLREVGIDPDSQNYEISFLRYYDSSAQERVEYSYTFISMLLNVITDDVHILFLFYAFWGLTLKFVAFRKYSAQWFLPLVVYLAYYYELHEVTQIRTGILSGCLLLAIKPIAEGKRKIALCILLIGSIFHISGLMLLPLAFLSNKPMSTKEKIIWASLIPISYIIYFAGANLIVNTNLPYIGDKLALYQKGVEKGLISVSVNVFSPLQMFSVMLYYYLLFFHDTLIRFNRYFVVMMKILTLGLFCFAAFAILPVMAQRVCYLFSIVNVVLYTNICYTIKQRWIGITIVSLVSLIILNYGLGYINFPFLWKIG</sequence>
<proteinExistence type="predicted"/>
<feature type="transmembrane region" description="Helical" evidence="1">
    <location>
        <begin position="271"/>
        <end position="292"/>
    </location>
</feature>
<feature type="transmembrane region" description="Helical" evidence="1">
    <location>
        <begin position="325"/>
        <end position="349"/>
    </location>
</feature>